<evidence type="ECO:0000256" key="2">
    <source>
        <dbReference type="ARBA" id="ARBA00022741"/>
    </source>
</evidence>
<protein>
    <recommendedName>
        <fullName evidence="5">ATP-grasp domain-containing protein</fullName>
    </recommendedName>
</protein>
<evidence type="ECO:0000313" key="7">
    <source>
        <dbReference type="Proteomes" id="UP000622166"/>
    </source>
</evidence>
<comment type="caution">
    <text evidence="6">The sequence shown here is derived from an EMBL/GenBank/DDBJ whole genome shotgun (WGS) entry which is preliminary data.</text>
</comment>
<feature type="domain" description="ATP-grasp" evidence="5">
    <location>
        <begin position="116"/>
        <end position="314"/>
    </location>
</feature>
<accession>A0A918PEB8</accession>
<dbReference type="PANTHER" id="PTHR43585">
    <property type="entry name" value="FUMIPYRROLE BIOSYNTHESIS PROTEIN C"/>
    <property type="match status" value="1"/>
</dbReference>
<dbReference type="InterPro" id="IPR011761">
    <property type="entry name" value="ATP-grasp"/>
</dbReference>
<dbReference type="PROSITE" id="PS50975">
    <property type="entry name" value="ATP_GRASP"/>
    <property type="match status" value="1"/>
</dbReference>
<dbReference type="Pfam" id="PF13535">
    <property type="entry name" value="ATP-grasp_4"/>
    <property type="match status" value="1"/>
</dbReference>
<reference evidence="6" key="2">
    <citation type="submission" date="2020-09" db="EMBL/GenBank/DDBJ databases">
        <authorList>
            <person name="Sun Q."/>
            <person name="Ohkuma M."/>
        </authorList>
    </citation>
    <scope>NUCLEOTIDE SEQUENCE</scope>
    <source>
        <strain evidence="6">JCM 4815</strain>
    </source>
</reference>
<dbReference type="EMBL" id="BMVW01000003">
    <property type="protein sequence ID" value="GGZ03518.1"/>
    <property type="molecule type" value="Genomic_DNA"/>
</dbReference>
<evidence type="ECO:0000256" key="3">
    <source>
        <dbReference type="ARBA" id="ARBA00022840"/>
    </source>
</evidence>
<dbReference type="Proteomes" id="UP000622166">
    <property type="component" value="Unassembled WGS sequence"/>
</dbReference>
<dbReference type="InterPro" id="IPR052032">
    <property type="entry name" value="ATP-dep_AA_Ligase"/>
</dbReference>
<evidence type="ECO:0000259" key="5">
    <source>
        <dbReference type="PROSITE" id="PS50975"/>
    </source>
</evidence>
<dbReference type="GO" id="GO:0016874">
    <property type="term" value="F:ligase activity"/>
    <property type="evidence" value="ECO:0007669"/>
    <property type="project" value="UniProtKB-KW"/>
</dbReference>
<dbReference type="PANTHER" id="PTHR43585:SF2">
    <property type="entry name" value="ATP-GRASP ENZYME FSQD"/>
    <property type="match status" value="1"/>
</dbReference>
<dbReference type="GO" id="GO:0046872">
    <property type="term" value="F:metal ion binding"/>
    <property type="evidence" value="ECO:0007669"/>
    <property type="project" value="InterPro"/>
</dbReference>
<dbReference type="GO" id="GO:0005524">
    <property type="term" value="F:ATP binding"/>
    <property type="evidence" value="ECO:0007669"/>
    <property type="project" value="UniProtKB-UniRule"/>
</dbReference>
<keyword evidence="1" id="KW-0436">Ligase</keyword>
<sequence>MPNSQGSIVMVDVYAPTMRLARAFQQTCRSVVRVQSTPEVPPVYGSGLGLHDFADNIVHHGDFEETAKAVAAHDPLAVITGGELGVELADRISEMLGLASNGTRLSTARRHKYTQIETIKAAGLPGTRQHLATSARDAADWHHTLGGRVVVKPVRSAGNDGVTFCASPDETAAAYEEISAATNIFSLRNEGVVVQEHLGGTEYVVNTVSCDGRHRATDVWRYQKISANGVTDRISAAVSVHDGTPERARLIEYGFEVLDALEVRYGPAHLEIMLTSDGPRLVEAGIRLCGADAAYFAHLAAGESQIERTVDAYLRPDRFLTTVREPHRTERHVAMAYLTSPVTGILASYPLLPQVTALESFHNVHIAVRKGDRLPLTVNDTTEPMMIGLAHASEHIVIRDLNTVQYLDGVGFYALEETGDTA</sequence>
<reference evidence="6" key="1">
    <citation type="journal article" date="2014" name="Int. J. Syst. Evol. Microbiol.">
        <title>Complete genome sequence of Corynebacterium casei LMG S-19264T (=DSM 44701T), isolated from a smear-ripened cheese.</title>
        <authorList>
            <consortium name="US DOE Joint Genome Institute (JGI-PGF)"/>
            <person name="Walter F."/>
            <person name="Albersmeier A."/>
            <person name="Kalinowski J."/>
            <person name="Ruckert C."/>
        </authorList>
    </citation>
    <scope>NUCLEOTIDE SEQUENCE</scope>
    <source>
        <strain evidence="6">JCM 4815</strain>
    </source>
</reference>
<dbReference type="Gene3D" id="3.30.470.20">
    <property type="entry name" value="ATP-grasp fold, B domain"/>
    <property type="match status" value="1"/>
</dbReference>
<organism evidence="6 7">
    <name type="scientific">Streptomyces poonensis</name>
    <dbReference type="NCBI Taxonomy" id="68255"/>
    <lineage>
        <taxon>Bacteria</taxon>
        <taxon>Bacillati</taxon>
        <taxon>Actinomycetota</taxon>
        <taxon>Actinomycetes</taxon>
        <taxon>Kitasatosporales</taxon>
        <taxon>Streptomycetaceae</taxon>
        <taxon>Streptomyces</taxon>
    </lineage>
</organism>
<evidence type="ECO:0000256" key="1">
    <source>
        <dbReference type="ARBA" id="ARBA00022598"/>
    </source>
</evidence>
<proteinExistence type="predicted"/>
<keyword evidence="3 4" id="KW-0067">ATP-binding</keyword>
<keyword evidence="2 4" id="KW-0547">Nucleotide-binding</keyword>
<dbReference type="RefSeq" id="WP_189857922.1">
    <property type="nucleotide sequence ID" value="NZ_BMVW01000003.1"/>
</dbReference>
<gene>
    <name evidence="6" type="ORF">GCM10010365_22930</name>
</gene>
<dbReference type="NCBIfam" id="NF005543">
    <property type="entry name" value="PRK07206.1"/>
    <property type="match status" value="1"/>
</dbReference>
<evidence type="ECO:0000256" key="4">
    <source>
        <dbReference type="PROSITE-ProRule" id="PRU00409"/>
    </source>
</evidence>
<dbReference type="AlphaFoldDB" id="A0A918PEB8"/>
<keyword evidence="7" id="KW-1185">Reference proteome</keyword>
<evidence type="ECO:0000313" key="6">
    <source>
        <dbReference type="EMBL" id="GGZ03518.1"/>
    </source>
</evidence>
<name>A0A918PEB8_9ACTN</name>
<dbReference type="SUPFAM" id="SSF56059">
    <property type="entry name" value="Glutathione synthetase ATP-binding domain-like"/>
    <property type="match status" value="1"/>
</dbReference>